<dbReference type="Gramene" id="AET5Gv20092400.6">
    <property type="protein sequence ID" value="AET5Gv20092400.6"/>
    <property type="gene ID" value="AET5Gv20092400"/>
</dbReference>
<dbReference type="AlphaFoldDB" id="A0A453JK62"/>
<dbReference type="EnsemblPlants" id="AET5Gv20092400.6">
    <property type="protein sequence ID" value="AET5Gv20092400.6"/>
    <property type="gene ID" value="AET5Gv20092400"/>
</dbReference>
<reference evidence="3" key="2">
    <citation type="journal article" date="2017" name="Nat. Plants">
        <title>The Aegilops tauschii genome reveals multiple impacts of transposons.</title>
        <authorList>
            <person name="Zhao G."/>
            <person name="Zou C."/>
            <person name="Li K."/>
            <person name="Wang K."/>
            <person name="Li T."/>
            <person name="Gao L."/>
            <person name="Zhang X."/>
            <person name="Wang H."/>
            <person name="Yang Z."/>
            <person name="Liu X."/>
            <person name="Jiang W."/>
            <person name="Mao L."/>
            <person name="Kong X."/>
            <person name="Jiao Y."/>
            <person name="Jia J."/>
        </authorList>
    </citation>
    <scope>NUCLEOTIDE SEQUENCE [LARGE SCALE GENOMIC DNA]</scope>
    <source>
        <strain evidence="3">cv. AL8/78</strain>
    </source>
</reference>
<accession>A0A453JK62</accession>
<reference evidence="3" key="1">
    <citation type="journal article" date="2014" name="Science">
        <title>Ancient hybridizations among the ancestral genomes of bread wheat.</title>
        <authorList>
            <consortium name="International Wheat Genome Sequencing Consortium,"/>
            <person name="Marcussen T."/>
            <person name="Sandve S.R."/>
            <person name="Heier L."/>
            <person name="Spannagl M."/>
            <person name="Pfeifer M."/>
            <person name="Jakobsen K.S."/>
            <person name="Wulff B.B."/>
            <person name="Steuernagel B."/>
            <person name="Mayer K.F."/>
            <person name="Olsen O.A."/>
        </authorList>
    </citation>
    <scope>NUCLEOTIDE SEQUENCE [LARGE SCALE GENOMIC DNA]</scope>
    <source>
        <strain evidence="3">cv. AL8/78</strain>
    </source>
</reference>
<keyword evidence="3" id="KW-1185">Reference proteome</keyword>
<dbReference type="Proteomes" id="UP000015105">
    <property type="component" value="Chromosome 5D"/>
</dbReference>
<name>A0A453JK62_AEGTS</name>
<feature type="compositionally biased region" description="Basic and acidic residues" evidence="1">
    <location>
        <begin position="126"/>
        <end position="148"/>
    </location>
</feature>
<evidence type="ECO:0000256" key="1">
    <source>
        <dbReference type="SAM" id="MobiDB-lite"/>
    </source>
</evidence>
<evidence type="ECO:0000313" key="2">
    <source>
        <dbReference type="EnsemblPlants" id="AET5Gv20092400.6"/>
    </source>
</evidence>
<feature type="region of interest" description="Disordered" evidence="1">
    <location>
        <begin position="1"/>
        <end position="38"/>
    </location>
</feature>
<feature type="compositionally biased region" description="Pro residues" evidence="1">
    <location>
        <begin position="1"/>
        <end position="10"/>
    </location>
</feature>
<organism evidence="2 3">
    <name type="scientific">Aegilops tauschii subsp. strangulata</name>
    <name type="common">Goatgrass</name>
    <dbReference type="NCBI Taxonomy" id="200361"/>
    <lineage>
        <taxon>Eukaryota</taxon>
        <taxon>Viridiplantae</taxon>
        <taxon>Streptophyta</taxon>
        <taxon>Embryophyta</taxon>
        <taxon>Tracheophyta</taxon>
        <taxon>Spermatophyta</taxon>
        <taxon>Magnoliopsida</taxon>
        <taxon>Liliopsida</taxon>
        <taxon>Poales</taxon>
        <taxon>Poaceae</taxon>
        <taxon>BOP clade</taxon>
        <taxon>Pooideae</taxon>
        <taxon>Triticodae</taxon>
        <taxon>Triticeae</taxon>
        <taxon>Triticinae</taxon>
        <taxon>Aegilops</taxon>
    </lineage>
</organism>
<proteinExistence type="predicted"/>
<evidence type="ECO:0000313" key="3">
    <source>
        <dbReference type="Proteomes" id="UP000015105"/>
    </source>
</evidence>
<sequence length="148" mass="16814">MPPPPGPGVRPRPGSGSGDRERDELSRGPPRARQVKSTAAYLSPHQQLKVWKMISYLIGWDVYIFRGIIRWWWWRCDPLCSGQRLLTIRGTRLLFLLFLYSGMGMARGGPRGRGRTGHAAGGQLRPADRSSSDVLSRVRENREATWMR</sequence>
<protein>
    <submittedName>
        <fullName evidence="2">Uncharacterized protein</fullName>
    </submittedName>
</protein>
<reference evidence="2" key="4">
    <citation type="submission" date="2019-03" db="UniProtKB">
        <authorList>
            <consortium name="EnsemblPlants"/>
        </authorList>
    </citation>
    <scope>IDENTIFICATION</scope>
</reference>
<reference evidence="2" key="3">
    <citation type="journal article" date="2017" name="Nature">
        <title>Genome sequence of the progenitor of the wheat D genome Aegilops tauschii.</title>
        <authorList>
            <person name="Luo M.C."/>
            <person name="Gu Y.Q."/>
            <person name="Puiu D."/>
            <person name="Wang H."/>
            <person name="Twardziok S.O."/>
            <person name="Deal K.R."/>
            <person name="Huo N."/>
            <person name="Zhu T."/>
            <person name="Wang L."/>
            <person name="Wang Y."/>
            <person name="McGuire P.E."/>
            <person name="Liu S."/>
            <person name="Long H."/>
            <person name="Ramasamy R.K."/>
            <person name="Rodriguez J.C."/>
            <person name="Van S.L."/>
            <person name="Yuan L."/>
            <person name="Wang Z."/>
            <person name="Xia Z."/>
            <person name="Xiao L."/>
            <person name="Anderson O.D."/>
            <person name="Ouyang S."/>
            <person name="Liang Y."/>
            <person name="Zimin A.V."/>
            <person name="Pertea G."/>
            <person name="Qi P."/>
            <person name="Bennetzen J.L."/>
            <person name="Dai X."/>
            <person name="Dawson M.W."/>
            <person name="Muller H.G."/>
            <person name="Kugler K."/>
            <person name="Rivarola-Duarte L."/>
            <person name="Spannagl M."/>
            <person name="Mayer K.F.X."/>
            <person name="Lu F.H."/>
            <person name="Bevan M.W."/>
            <person name="Leroy P."/>
            <person name="Li P."/>
            <person name="You F.M."/>
            <person name="Sun Q."/>
            <person name="Liu Z."/>
            <person name="Lyons E."/>
            <person name="Wicker T."/>
            <person name="Salzberg S.L."/>
            <person name="Devos K.M."/>
            <person name="Dvorak J."/>
        </authorList>
    </citation>
    <scope>NUCLEOTIDE SEQUENCE [LARGE SCALE GENOMIC DNA]</scope>
    <source>
        <strain evidence="2">cv. AL8/78</strain>
    </source>
</reference>
<reference evidence="2" key="5">
    <citation type="journal article" date="2021" name="G3 (Bethesda)">
        <title>Aegilops tauschii genome assembly Aet v5.0 features greater sequence contiguity and improved annotation.</title>
        <authorList>
            <person name="Wang L."/>
            <person name="Zhu T."/>
            <person name="Rodriguez J.C."/>
            <person name="Deal K.R."/>
            <person name="Dubcovsky J."/>
            <person name="McGuire P.E."/>
            <person name="Lux T."/>
            <person name="Spannagl M."/>
            <person name="Mayer K.F.X."/>
            <person name="Baldrich P."/>
            <person name="Meyers B.C."/>
            <person name="Huo N."/>
            <person name="Gu Y.Q."/>
            <person name="Zhou H."/>
            <person name="Devos K.M."/>
            <person name="Bennetzen J.L."/>
            <person name="Unver T."/>
            <person name="Budak H."/>
            <person name="Gulick P.J."/>
            <person name="Galiba G."/>
            <person name="Kalapos B."/>
            <person name="Nelson D.R."/>
            <person name="Li P."/>
            <person name="You F.M."/>
            <person name="Luo M.C."/>
            <person name="Dvorak J."/>
        </authorList>
    </citation>
    <scope>NUCLEOTIDE SEQUENCE [LARGE SCALE GENOMIC DNA]</scope>
    <source>
        <strain evidence="2">cv. AL8/78</strain>
    </source>
</reference>
<feature type="region of interest" description="Disordered" evidence="1">
    <location>
        <begin position="109"/>
        <end position="148"/>
    </location>
</feature>